<dbReference type="GO" id="GO:0006096">
    <property type="term" value="P:glycolytic process"/>
    <property type="evidence" value="ECO:0007669"/>
    <property type="project" value="InterPro"/>
</dbReference>
<dbReference type="GO" id="GO:0005524">
    <property type="term" value="F:ATP binding"/>
    <property type="evidence" value="ECO:0007669"/>
    <property type="project" value="InterPro"/>
</dbReference>
<dbReference type="Gene3D" id="3.40.367.20">
    <property type="match status" value="1"/>
</dbReference>
<dbReference type="CDD" id="cd24008">
    <property type="entry name" value="ASKHA_NBD_GLK"/>
    <property type="match status" value="1"/>
</dbReference>
<dbReference type="NCBIfam" id="TIGR00749">
    <property type="entry name" value="glk"/>
    <property type="match status" value="1"/>
</dbReference>
<sequence>LPGFTLVPSEKKLHSQNFATKDGFGWNRVRCHSTTRRQTAVKTRSGRGLTRVSTSQVPFKTGRRLYANSSTNSRETSPIATNSASASKATHILVGDIGGTNARLQLWEVASGQTDNCTLAFEKFYPTKDFETFPAVLKQLHGETPGMEVAAACFAVAGPVDEQVCYMTNLKWVIDGTQLSHSFGYEVAVLNDFEAVGYGVQFVDEKRVITLNEGSPKPRAPIAVLGPGTGLGEAHLLWDDLQGNYRVYPSEGSHADFAPRGWKQRALAQFVEHQLGYCEVESVGCGAGLERIYQFLTSDEGPHSEPLLQIFRASIEESPEALKKSAPEISKAALDGSDPIAREAVDMMLSIVGAEAAHMALRQLARGGVYIAGGITPKVIDRLNFGGLLAAFLSRKGRFYEFLETVPLRVILDEKVGLIGARVYGLRLLEKARRPS</sequence>
<accession>A0A061S8Z0</accession>
<feature type="non-terminal residue" evidence="3">
    <location>
        <position position="1"/>
    </location>
</feature>
<dbReference type="PANTHER" id="PTHR47363">
    <property type="entry name" value="GLUCOKINASE"/>
    <property type="match status" value="1"/>
</dbReference>
<keyword evidence="1" id="KW-0808">Transferase</keyword>
<dbReference type="InterPro" id="IPR043129">
    <property type="entry name" value="ATPase_NBD"/>
</dbReference>
<dbReference type="Pfam" id="PF02685">
    <property type="entry name" value="Glucokinase"/>
    <property type="match status" value="1"/>
</dbReference>
<dbReference type="PANTHER" id="PTHR47363:SF1">
    <property type="entry name" value="GLUCOKINASE"/>
    <property type="match status" value="1"/>
</dbReference>
<gene>
    <name evidence="3" type="ORF">TSPGSL018_13201</name>
</gene>
<dbReference type="EMBL" id="GBEZ01006143">
    <property type="protein sequence ID" value="JAC79231.1"/>
    <property type="molecule type" value="Transcribed_RNA"/>
</dbReference>
<dbReference type="SUPFAM" id="SSF53067">
    <property type="entry name" value="Actin-like ATPase domain"/>
    <property type="match status" value="1"/>
</dbReference>
<name>A0A061S8Z0_9CHLO</name>
<keyword evidence="2 3" id="KW-0418">Kinase</keyword>
<dbReference type="GO" id="GO:0005536">
    <property type="term" value="F:D-glucose binding"/>
    <property type="evidence" value="ECO:0007669"/>
    <property type="project" value="InterPro"/>
</dbReference>
<proteinExistence type="predicted"/>
<dbReference type="GO" id="GO:0004340">
    <property type="term" value="F:glucokinase activity"/>
    <property type="evidence" value="ECO:0007669"/>
    <property type="project" value="InterPro"/>
</dbReference>
<evidence type="ECO:0000256" key="1">
    <source>
        <dbReference type="ARBA" id="ARBA00022679"/>
    </source>
</evidence>
<organism evidence="3">
    <name type="scientific">Tetraselmis sp. GSL018</name>
    <dbReference type="NCBI Taxonomy" id="582737"/>
    <lineage>
        <taxon>Eukaryota</taxon>
        <taxon>Viridiplantae</taxon>
        <taxon>Chlorophyta</taxon>
        <taxon>core chlorophytes</taxon>
        <taxon>Chlorodendrophyceae</taxon>
        <taxon>Chlorodendrales</taxon>
        <taxon>Chlorodendraceae</taxon>
        <taxon>Tetraselmis</taxon>
    </lineage>
</organism>
<reference evidence="3" key="1">
    <citation type="submission" date="2014-05" db="EMBL/GenBank/DDBJ databases">
        <title>The transcriptome of the halophilic microalga Tetraselmis sp. GSL018 isolated from the Great Salt Lake, Utah.</title>
        <authorList>
            <person name="Jinkerson R.E."/>
            <person name="D'Adamo S."/>
            <person name="Posewitz M.C."/>
        </authorList>
    </citation>
    <scope>NUCLEOTIDE SEQUENCE</scope>
    <source>
        <strain evidence="3">GSL018</strain>
    </source>
</reference>
<evidence type="ECO:0000256" key="2">
    <source>
        <dbReference type="ARBA" id="ARBA00022777"/>
    </source>
</evidence>
<evidence type="ECO:0000313" key="3">
    <source>
        <dbReference type="EMBL" id="JAC79231.1"/>
    </source>
</evidence>
<dbReference type="AlphaFoldDB" id="A0A061S8Z0"/>
<dbReference type="Gene3D" id="3.30.420.40">
    <property type="match status" value="1"/>
</dbReference>
<dbReference type="InterPro" id="IPR003836">
    <property type="entry name" value="Glucokinase"/>
</dbReference>
<protein>
    <submittedName>
        <fullName evidence="3">Glucokinase</fullName>
    </submittedName>
</protein>